<keyword evidence="3" id="KW-1185">Reference proteome</keyword>
<feature type="transmembrane region" description="Helical" evidence="1">
    <location>
        <begin position="25"/>
        <end position="45"/>
    </location>
</feature>
<reference evidence="2 3" key="1">
    <citation type="submission" date="2015-03" db="EMBL/GenBank/DDBJ databases">
        <authorList>
            <person name="Krishnan R."/>
            <person name="Midha S."/>
            <person name="Patil P.B."/>
            <person name="Rameshkumar N."/>
        </authorList>
    </citation>
    <scope>NUCLEOTIDE SEQUENCE [LARGE SCALE GENOMIC DNA]</scope>
    <source>
        <strain evidence="2 3">L1E11</strain>
    </source>
</reference>
<dbReference type="EMBL" id="LAPT01000012">
    <property type="protein sequence ID" value="PXF32626.1"/>
    <property type="molecule type" value="Genomic_DNA"/>
</dbReference>
<name>A0ABX5M2A8_9GAMM</name>
<organism evidence="2 3">
    <name type="scientific">Pokkaliibacter plantistimulans</name>
    <dbReference type="NCBI Taxonomy" id="1635171"/>
    <lineage>
        <taxon>Bacteria</taxon>
        <taxon>Pseudomonadati</taxon>
        <taxon>Pseudomonadota</taxon>
        <taxon>Gammaproteobacteria</taxon>
        <taxon>Oceanospirillales</taxon>
        <taxon>Balneatrichaceae</taxon>
        <taxon>Pokkaliibacter</taxon>
    </lineage>
</organism>
<evidence type="ECO:0000313" key="2">
    <source>
        <dbReference type="EMBL" id="PXF32626.1"/>
    </source>
</evidence>
<evidence type="ECO:0000313" key="3">
    <source>
        <dbReference type="Proteomes" id="UP000248090"/>
    </source>
</evidence>
<protein>
    <submittedName>
        <fullName evidence="2">Uncharacterized protein</fullName>
    </submittedName>
</protein>
<comment type="caution">
    <text evidence="2">The sequence shown here is derived from an EMBL/GenBank/DDBJ whole genome shotgun (WGS) entry which is preliminary data.</text>
</comment>
<keyword evidence="1" id="KW-0812">Transmembrane</keyword>
<dbReference type="PROSITE" id="PS51257">
    <property type="entry name" value="PROKAR_LIPOPROTEIN"/>
    <property type="match status" value="1"/>
</dbReference>
<accession>A0ABX5M2A8</accession>
<dbReference type="RefSeq" id="WP_110186025.1">
    <property type="nucleotide sequence ID" value="NZ_LAPT01000012.1"/>
</dbReference>
<sequence>MEMKLWHHPRVVHVAQRSLTLTRKALIVVAILVGCMAAMLVLARFSMNHTAQLEHFSQWWSRLSPWLYLWRIPLYGISYWMWRTSHYYMVERHGAAKVRRFGWRAITIIAIVEVTRVIQITGITGGAA</sequence>
<feature type="transmembrane region" description="Helical" evidence="1">
    <location>
        <begin position="65"/>
        <end position="82"/>
    </location>
</feature>
<evidence type="ECO:0000256" key="1">
    <source>
        <dbReference type="SAM" id="Phobius"/>
    </source>
</evidence>
<keyword evidence="1" id="KW-0472">Membrane</keyword>
<gene>
    <name evidence="2" type="ORF">WH50_03325</name>
</gene>
<proteinExistence type="predicted"/>
<keyword evidence="1" id="KW-1133">Transmembrane helix</keyword>
<dbReference type="Proteomes" id="UP000248090">
    <property type="component" value="Unassembled WGS sequence"/>
</dbReference>